<evidence type="ECO:0000256" key="5">
    <source>
        <dbReference type="ARBA" id="ARBA00047942"/>
    </source>
</evidence>
<evidence type="ECO:0000256" key="3">
    <source>
        <dbReference type="ARBA" id="ARBA00022679"/>
    </source>
</evidence>
<proteinExistence type="predicted"/>
<organism evidence="6 7">
    <name type="scientific">Schinkia azotoformans MEV2011</name>
    <dbReference type="NCBI Taxonomy" id="1348973"/>
    <lineage>
        <taxon>Bacteria</taxon>
        <taxon>Bacillati</taxon>
        <taxon>Bacillota</taxon>
        <taxon>Bacilli</taxon>
        <taxon>Bacillales</taxon>
        <taxon>Bacillaceae</taxon>
        <taxon>Calidifontibacillus/Schinkia group</taxon>
        <taxon>Schinkia</taxon>
    </lineage>
</organism>
<dbReference type="InterPro" id="IPR012327">
    <property type="entry name" value="MeTrfase_D12"/>
</dbReference>
<dbReference type="REBASE" id="103147">
    <property type="entry name" value="M.Baz2011ORF720P"/>
</dbReference>
<gene>
    <name evidence="6" type="ORF">M670_00720</name>
</gene>
<dbReference type="GO" id="GO:0032259">
    <property type="term" value="P:methylation"/>
    <property type="evidence" value="ECO:0007669"/>
    <property type="project" value="UniProtKB-KW"/>
</dbReference>
<keyword evidence="3" id="KW-0808">Transferase</keyword>
<comment type="caution">
    <text evidence="6">The sequence shown here is derived from an EMBL/GenBank/DDBJ whole genome shotgun (WGS) entry which is preliminary data.</text>
</comment>
<dbReference type="RefSeq" id="WP_081847012.1">
    <property type="nucleotide sequence ID" value="NZ_JJRY01000002.1"/>
</dbReference>
<evidence type="ECO:0000256" key="2">
    <source>
        <dbReference type="ARBA" id="ARBA00022603"/>
    </source>
</evidence>
<dbReference type="Gene3D" id="3.40.50.150">
    <property type="entry name" value="Vaccinia Virus protein VP39"/>
    <property type="match status" value="1"/>
</dbReference>
<keyword evidence="2 6" id="KW-0489">Methyltransferase</keyword>
<dbReference type="EC" id="2.1.1.72" evidence="1"/>
<dbReference type="PATRIC" id="fig|1348973.3.peg.691"/>
<evidence type="ECO:0000256" key="1">
    <source>
        <dbReference type="ARBA" id="ARBA00011900"/>
    </source>
</evidence>
<keyword evidence="4" id="KW-0949">S-adenosyl-L-methionine</keyword>
<dbReference type="PRINTS" id="PR00505">
    <property type="entry name" value="D12N6MTFRASE"/>
</dbReference>
<dbReference type="GO" id="GO:0003676">
    <property type="term" value="F:nucleic acid binding"/>
    <property type="evidence" value="ECO:0007669"/>
    <property type="project" value="InterPro"/>
</dbReference>
<dbReference type="InterPro" id="IPR029063">
    <property type="entry name" value="SAM-dependent_MTases_sf"/>
</dbReference>
<dbReference type="Pfam" id="PF02086">
    <property type="entry name" value="MethyltransfD12"/>
    <property type="match status" value="1"/>
</dbReference>
<dbReference type="PROSITE" id="PS00092">
    <property type="entry name" value="N6_MTASE"/>
    <property type="match status" value="1"/>
</dbReference>
<dbReference type="EMBL" id="JJRY01000002">
    <property type="protein sequence ID" value="KEF39699.1"/>
    <property type="molecule type" value="Genomic_DNA"/>
</dbReference>
<dbReference type="OrthoDB" id="9805629at2"/>
<dbReference type="SUPFAM" id="SSF53335">
    <property type="entry name" value="S-adenosyl-L-methionine-dependent methyltransferases"/>
    <property type="match status" value="1"/>
</dbReference>
<protein>
    <recommendedName>
        <fullName evidence="1">site-specific DNA-methyltransferase (adenine-specific)</fullName>
        <ecNumber evidence="1">2.1.1.72</ecNumber>
    </recommendedName>
</protein>
<dbReference type="Proteomes" id="UP000027936">
    <property type="component" value="Unassembled WGS sequence"/>
</dbReference>
<sequence>MGYRYIGSKTRIVKSIIEYLGEPSSSNSRFVDAMCGTGIVAYEAALAGWPVLISDRMLNAVIMSEARLLSYQDAEFRSLGGYKAAIDRLNSIQPKEGFFWREYSPASKEFTPHERRYFKEDNAKHIDAIRACIAKWYRDGVITDKEHTLLLADLMSSINDVANIAGTYGCYLSKWTKQSQRTFQMNGTELLTKPVSYEAMCCDVFTLPCTPDDVVYIDPPYTKRQYASYYHILETIAQEDEPVVEGVCGLRPWKQDASVFCYKLKAQKALVKLLTQLPAKKILLSYSNDGHVDIDSLQQELAQYGEVEVINLQSIGSYRPNSTAVLRKSEVEEYLIIYTKGNEKYGCTNNV</sequence>
<dbReference type="InterPro" id="IPR002052">
    <property type="entry name" value="DNA_methylase_N6_adenine_CS"/>
</dbReference>
<evidence type="ECO:0000313" key="7">
    <source>
        <dbReference type="Proteomes" id="UP000027936"/>
    </source>
</evidence>
<comment type="catalytic activity">
    <reaction evidence="5">
        <text>a 2'-deoxyadenosine in DNA + S-adenosyl-L-methionine = an N(6)-methyl-2'-deoxyadenosine in DNA + S-adenosyl-L-homocysteine + H(+)</text>
        <dbReference type="Rhea" id="RHEA:15197"/>
        <dbReference type="Rhea" id="RHEA-COMP:12418"/>
        <dbReference type="Rhea" id="RHEA-COMP:12419"/>
        <dbReference type="ChEBI" id="CHEBI:15378"/>
        <dbReference type="ChEBI" id="CHEBI:57856"/>
        <dbReference type="ChEBI" id="CHEBI:59789"/>
        <dbReference type="ChEBI" id="CHEBI:90615"/>
        <dbReference type="ChEBI" id="CHEBI:90616"/>
        <dbReference type="EC" id="2.1.1.72"/>
    </reaction>
</comment>
<dbReference type="AlphaFoldDB" id="A0A072NPW6"/>
<accession>A0A072NPW6</accession>
<reference evidence="6 7" key="1">
    <citation type="submission" date="2014-04" db="EMBL/GenBank/DDBJ databases">
        <title>Draft genome sequence of Bacillus azotoformans MEV2011, a (co-) denitrifying strain unable to grow in the presence of oxygen.</title>
        <authorList>
            <person name="Nielsen M."/>
            <person name="Schreiber L."/>
            <person name="Finster K."/>
            <person name="Schramm A."/>
        </authorList>
    </citation>
    <scope>NUCLEOTIDE SEQUENCE [LARGE SCALE GENOMIC DNA]</scope>
    <source>
        <strain evidence="6 7">MEV2011</strain>
    </source>
</reference>
<dbReference type="GO" id="GO:0009307">
    <property type="term" value="P:DNA restriction-modification system"/>
    <property type="evidence" value="ECO:0007669"/>
    <property type="project" value="InterPro"/>
</dbReference>
<name>A0A072NPW6_SCHAZ</name>
<evidence type="ECO:0000313" key="6">
    <source>
        <dbReference type="EMBL" id="KEF39699.1"/>
    </source>
</evidence>
<evidence type="ECO:0000256" key="4">
    <source>
        <dbReference type="ARBA" id="ARBA00022691"/>
    </source>
</evidence>
<dbReference type="GO" id="GO:0009007">
    <property type="term" value="F:site-specific DNA-methyltransferase (adenine-specific) activity"/>
    <property type="evidence" value="ECO:0007669"/>
    <property type="project" value="UniProtKB-EC"/>
</dbReference>